<sequence length="133" mass="14688">MLTLEIQLSSGMATTQPTPMEEYLETTRMARVSFSEKDVPDVDDPEGISNELKPDNELESDNKFKLDSETKPDNENEPGNKPELNNGTNVSETLFNDFLAGKAITGRDEDQGISSYPYTLISKSPVDPSDPNT</sequence>
<dbReference type="EMBL" id="JAOPEN010000008">
    <property type="protein sequence ID" value="KAJ4854615.1"/>
    <property type="molecule type" value="Genomic_DNA"/>
</dbReference>
<accession>A0A9W9E2P5</accession>
<dbReference type="GeneID" id="80873487"/>
<dbReference type="RefSeq" id="XP_056023673.1">
    <property type="nucleotide sequence ID" value="XM_056178799.1"/>
</dbReference>
<protein>
    <submittedName>
        <fullName evidence="2">Uncharacterized protein</fullName>
    </submittedName>
</protein>
<evidence type="ECO:0000313" key="2">
    <source>
        <dbReference type="EMBL" id="KAJ4854615.1"/>
    </source>
</evidence>
<feature type="compositionally biased region" description="Basic and acidic residues" evidence="1">
    <location>
        <begin position="52"/>
        <end position="80"/>
    </location>
</feature>
<dbReference type="Proteomes" id="UP001140511">
    <property type="component" value="Unassembled WGS sequence"/>
</dbReference>
<keyword evidence="3" id="KW-1185">Reference proteome</keyword>
<evidence type="ECO:0000256" key="1">
    <source>
        <dbReference type="SAM" id="MobiDB-lite"/>
    </source>
</evidence>
<evidence type="ECO:0000313" key="3">
    <source>
        <dbReference type="Proteomes" id="UP001140511"/>
    </source>
</evidence>
<proteinExistence type="predicted"/>
<reference evidence="2" key="1">
    <citation type="submission" date="2022-09" db="EMBL/GenBank/DDBJ databases">
        <title>Chromosome-level assembly of Trichoderma breve T069, a fungus used in development of biopesticide product.</title>
        <authorList>
            <person name="Lin R."/>
            <person name="Liu T."/>
        </authorList>
    </citation>
    <scope>NUCLEOTIDE SEQUENCE</scope>
    <source>
        <strain evidence="2">T069</strain>
    </source>
</reference>
<organism evidence="2 3">
    <name type="scientific">Trichoderma breve</name>
    <dbReference type="NCBI Taxonomy" id="2034170"/>
    <lineage>
        <taxon>Eukaryota</taxon>
        <taxon>Fungi</taxon>
        <taxon>Dikarya</taxon>
        <taxon>Ascomycota</taxon>
        <taxon>Pezizomycotina</taxon>
        <taxon>Sordariomycetes</taxon>
        <taxon>Hypocreomycetidae</taxon>
        <taxon>Hypocreales</taxon>
        <taxon>Hypocreaceae</taxon>
        <taxon>Trichoderma</taxon>
    </lineage>
</organism>
<name>A0A9W9E2P5_9HYPO</name>
<feature type="region of interest" description="Disordered" evidence="1">
    <location>
        <begin position="34"/>
        <end position="92"/>
    </location>
</feature>
<feature type="compositionally biased region" description="Polar residues" evidence="1">
    <location>
        <begin position="83"/>
        <end position="92"/>
    </location>
</feature>
<feature type="region of interest" description="Disordered" evidence="1">
    <location>
        <begin position="104"/>
        <end position="133"/>
    </location>
</feature>
<comment type="caution">
    <text evidence="2">The sequence shown here is derived from an EMBL/GenBank/DDBJ whole genome shotgun (WGS) entry which is preliminary data.</text>
</comment>
<feature type="compositionally biased region" description="Polar residues" evidence="1">
    <location>
        <begin position="1"/>
        <end position="18"/>
    </location>
</feature>
<dbReference type="AlphaFoldDB" id="A0A9W9E2P5"/>
<feature type="region of interest" description="Disordered" evidence="1">
    <location>
        <begin position="1"/>
        <end position="20"/>
    </location>
</feature>
<gene>
    <name evidence="2" type="ORF">T069G_11594</name>
</gene>